<keyword evidence="3" id="KW-0813">Transport</keyword>
<dbReference type="OrthoDB" id="9814303at2"/>
<feature type="transmembrane region" description="Helical" evidence="8">
    <location>
        <begin position="242"/>
        <end position="265"/>
    </location>
</feature>
<comment type="subcellular location">
    <subcellularLocation>
        <location evidence="1">Cell membrane</location>
        <topology evidence="1">Multi-pass membrane protein</topology>
    </subcellularLocation>
</comment>
<comment type="similarity">
    <text evidence="2">Belongs to the major facilitator superfamily. Bcr/CmlA family.</text>
</comment>
<dbReference type="Proteomes" id="UP000319769">
    <property type="component" value="Unassembled WGS sequence"/>
</dbReference>
<dbReference type="Gene3D" id="1.20.1720.10">
    <property type="entry name" value="Multidrug resistance protein D"/>
    <property type="match status" value="1"/>
</dbReference>
<keyword evidence="5 8" id="KW-0812">Transmembrane</keyword>
<dbReference type="PROSITE" id="PS00216">
    <property type="entry name" value="SUGAR_TRANSPORT_1"/>
    <property type="match status" value="1"/>
</dbReference>
<evidence type="ECO:0000313" key="10">
    <source>
        <dbReference type="EMBL" id="KAA9164942.1"/>
    </source>
</evidence>
<feature type="transmembrane region" description="Helical" evidence="8">
    <location>
        <begin position="208"/>
        <end position="230"/>
    </location>
</feature>
<dbReference type="InterPro" id="IPR011701">
    <property type="entry name" value="MFS"/>
</dbReference>
<accession>A0A5N0VJN5</accession>
<keyword evidence="7 8" id="KW-0472">Membrane</keyword>
<proteinExistence type="inferred from homology"/>
<organism evidence="10 11">
    <name type="scientific">Amycolatopsis acidicola</name>
    <dbReference type="NCBI Taxonomy" id="2596893"/>
    <lineage>
        <taxon>Bacteria</taxon>
        <taxon>Bacillati</taxon>
        <taxon>Actinomycetota</taxon>
        <taxon>Actinomycetes</taxon>
        <taxon>Pseudonocardiales</taxon>
        <taxon>Pseudonocardiaceae</taxon>
        <taxon>Amycolatopsis</taxon>
    </lineage>
</organism>
<evidence type="ECO:0000256" key="3">
    <source>
        <dbReference type="ARBA" id="ARBA00022448"/>
    </source>
</evidence>
<dbReference type="InterPro" id="IPR020846">
    <property type="entry name" value="MFS_dom"/>
</dbReference>
<dbReference type="PANTHER" id="PTHR43124">
    <property type="entry name" value="PURINE EFFLUX PUMP PBUE"/>
    <property type="match status" value="1"/>
</dbReference>
<evidence type="ECO:0000313" key="11">
    <source>
        <dbReference type="Proteomes" id="UP000319769"/>
    </source>
</evidence>
<feature type="transmembrane region" description="Helical" evidence="8">
    <location>
        <begin position="47"/>
        <end position="67"/>
    </location>
</feature>
<dbReference type="GO" id="GO:0005886">
    <property type="term" value="C:plasma membrane"/>
    <property type="evidence" value="ECO:0007669"/>
    <property type="project" value="UniProtKB-SubCell"/>
</dbReference>
<dbReference type="EMBL" id="VMNW02000006">
    <property type="protein sequence ID" value="KAA9164942.1"/>
    <property type="molecule type" value="Genomic_DNA"/>
</dbReference>
<feature type="transmembrane region" description="Helical" evidence="8">
    <location>
        <begin position="168"/>
        <end position="187"/>
    </location>
</feature>
<feature type="domain" description="Major facilitator superfamily (MFS) profile" evidence="9">
    <location>
        <begin position="13"/>
        <end position="392"/>
    </location>
</feature>
<keyword evidence="4" id="KW-1003">Cell membrane</keyword>
<evidence type="ECO:0000256" key="5">
    <source>
        <dbReference type="ARBA" id="ARBA00022692"/>
    </source>
</evidence>
<dbReference type="PANTHER" id="PTHR43124:SF3">
    <property type="entry name" value="CHLORAMPHENICOL EFFLUX PUMP RV0191"/>
    <property type="match status" value="1"/>
</dbReference>
<feature type="transmembrane region" description="Helical" evidence="8">
    <location>
        <begin position="340"/>
        <end position="362"/>
    </location>
</feature>
<dbReference type="GO" id="GO:1990961">
    <property type="term" value="P:xenobiotic detoxification by transmembrane export across the plasma membrane"/>
    <property type="evidence" value="ECO:0007669"/>
    <property type="project" value="InterPro"/>
</dbReference>
<evidence type="ECO:0000256" key="8">
    <source>
        <dbReference type="SAM" id="Phobius"/>
    </source>
</evidence>
<dbReference type="InterPro" id="IPR036259">
    <property type="entry name" value="MFS_trans_sf"/>
</dbReference>
<dbReference type="GO" id="GO:0042910">
    <property type="term" value="F:xenobiotic transmembrane transporter activity"/>
    <property type="evidence" value="ECO:0007669"/>
    <property type="project" value="InterPro"/>
</dbReference>
<feature type="transmembrane region" description="Helical" evidence="8">
    <location>
        <begin position="137"/>
        <end position="162"/>
    </location>
</feature>
<comment type="caution">
    <text evidence="10">The sequence shown here is derived from an EMBL/GenBank/DDBJ whole genome shotgun (WGS) entry which is preliminary data.</text>
</comment>
<dbReference type="InterPro" id="IPR004812">
    <property type="entry name" value="Efflux_drug-R_Bcr/CmlA"/>
</dbReference>
<protein>
    <submittedName>
        <fullName evidence="10">Multidrug effflux MFS transporter</fullName>
    </submittedName>
</protein>
<evidence type="ECO:0000256" key="1">
    <source>
        <dbReference type="ARBA" id="ARBA00004651"/>
    </source>
</evidence>
<dbReference type="SUPFAM" id="SSF103473">
    <property type="entry name" value="MFS general substrate transporter"/>
    <property type="match status" value="1"/>
</dbReference>
<evidence type="ECO:0000256" key="6">
    <source>
        <dbReference type="ARBA" id="ARBA00022989"/>
    </source>
</evidence>
<evidence type="ECO:0000256" key="4">
    <source>
        <dbReference type="ARBA" id="ARBA00022475"/>
    </source>
</evidence>
<reference evidence="10" key="1">
    <citation type="submission" date="2019-09" db="EMBL/GenBank/DDBJ databases">
        <authorList>
            <person name="Teo W.F.A."/>
            <person name="Duangmal K."/>
        </authorList>
    </citation>
    <scope>NUCLEOTIDE SEQUENCE [LARGE SCALE GENOMIC DNA]</scope>
    <source>
        <strain evidence="10">K81G1</strain>
    </source>
</reference>
<dbReference type="PROSITE" id="PS50850">
    <property type="entry name" value="MFS"/>
    <property type="match status" value="1"/>
</dbReference>
<dbReference type="AlphaFoldDB" id="A0A5N0VJN5"/>
<keyword evidence="11" id="KW-1185">Reference proteome</keyword>
<feature type="transmembrane region" description="Helical" evidence="8">
    <location>
        <begin position="304"/>
        <end position="328"/>
    </location>
</feature>
<dbReference type="InterPro" id="IPR005829">
    <property type="entry name" value="Sugar_transporter_CS"/>
</dbReference>
<dbReference type="Pfam" id="PF07690">
    <property type="entry name" value="MFS_1"/>
    <property type="match status" value="1"/>
</dbReference>
<feature type="transmembrane region" description="Helical" evidence="8">
    <location>
        <begin position="368"/>
        <end position="387"/>
    </location>
</feature>
<keyword evidence="6 8" id="KW-1133">Transmembrane helix</keyword>
<evidence type="ECO:0000256" key="7">
    <source>
        <dbReference type="ARBA" id="ARBA00023136"/>
    </source>
</evidence>
<name>A0A5N0VJN5_9PSEU</name>
<feature type="transmembrane region" description="Helical" evidence="8">
    <location>
        <begin position="104"/>
        <end position="125"/>
    </location>
</feature>
<evidence type="ECO:0000259" key="9">
    <source>
        <dbReference type="PROSITE" id="PS50850"/>
    </source>
</evidence>
<feature type="transmembrane region" description="Helical" evidence="8">
    <location>
        <begin position="79"/>
        <end position="98"/>
    </location>
</feature>
<dbReference type="NCBIfam" id="TIGR00710">
    <property type="entry name" value="efflux_Bcr_CflA"/>
    <property type="match status" value="1"/>
</dbReference>
<gene>
    <name evidence="10" type="ORF">FPZ12_006720</name>
</gene>
<feature type="transmembrane region" description="Helical" evidence="8">
    <location>
        <begin position="277"/>
        <end position="298"/>
    </location>
</feature>
<sequence length="399" mass="40884">MAERSNTAAGPATLAVLALLTAGAPLSTDMYLPGLPQLVSSLNASSSSAQLSLSAFLIGLVAGQLMLGPISDAVGRRRVLLAGSVFFVLFSLLCAVAPTIQLLIVLRLCEGLASAASVVVSRAVVADLYRGREAARAFSLLAAVIGAASILAPVLGGLIASVTSWRGVFFFLSVVGFCQIIGILRSVPETAPENRLAYRSSILIILRNRAIIGYVLALSCSGAGILVYAAGSSFIFHNSFGLSTAFISLIYGVNAAGGLMGSVLFGALSHRITPRVAIVASSVVALGATGMLWILLLLGVHLLVVTWFCLFLLVAAFGMFLPALTTIAQRLGRDAPGATSALLSGQFLIGGLLAPLSGLLGAEKGGPVAGTITLCLAASAAALFALARPGRREEHLLRA</sequence>
<dbReference type="InterPro" id="IPR050189">
    <property type="entry name" value="MFS_Efflux_Transporters"/>
</dbReference>
<dbReference type="RefSeq" id="WP_144746597.1">
    <property type="nucleotide sequence ID" value="NZ_VMNW02000006.1"/>
</dbReference>
<evidence type="ECO:0000256" key="2">
    <source>
        <dbReference type="ARBA" id="ARBA00006236"/>
    </source>
</evidence>